<reference evidence="1" key="1">
    <citation type="submission" date="2018-05" db="EMBL/GenBank/DDBJ databases">
        <authorList>
            <person name="Lanie J.A."/>
            <person name="Ng W.-L."/>
            <person name="Kazmierczak K.M."/>
            <person name="Andrzejewski T.M."/>
            <person name="Davidsen T.M."/>
            <person name="Wayne K.J."/>
            <person name="Tettelin H."/>
            <person name="Glass J.I."/>
            <person name="Rusch D."/>
            <person name="Podicherti R."/>
            <person name="Tsui H.-C.T."/>
            <person name="Winkler M.E."/>
        </authorList>
    </citation>
    <scope>NUCLEOTIDE SEQUENCE</scope>
</reference>
<accession>A0A382YYA8</accession>
<dbReference type="EMBL" id="UINC01179477">
    <property type="protein sequence ID" value="SVD88173.1"/>
    <property type="molecule type" value="Genomic_DNA"/>
</dbReference>
<name>A0A382YYA8_9ZZZZ</name>
<gene>
    <name evidence="1" type="ORF">METZ01_LOCUS441027</name>
</gene>
<evidence type="ECO:0000313" key="1">
    <source>
        <dbReference type="EMBL" id="SVD88173.1"/>
    </source>
</evidence>
<dbReference type="AlphaFoldDB" id="A0A382YYA8"/>
<proteinExistence type="predicted"/>
<organism evidence="1">
    <name type="scientific">marine metagenome</name>
    <dbReference type="NCBI Taxonomy" id="408172"/>
    <lineage>
        <taxon>unclassified sequences</taxon>
        <taxon>metagenomes</taxon>
        <taxon>ecological metagenomes</taxon>
    </lineage>
</organism>
<sequence length="33" mass="3845">MVSCLALQFTEKPWIFHHIKVCLFAVIANWQVA</sequence>
<protein>
    <submittedName>
        <fullName evidence="1">Uncharacterized protein</fullName>
    </submittedName>
</protein>
<feature type="non-terminal residue" evidence="1">
    <location>
        <position position="33"/>
    </location>
</feature>